<dbReference type="EMBL" id="JBHUKU010000015">
    <property type="protein sequence ID" value="MFD2462364.1"/>
    <property type="molecule type" value="Genomic_DNA"/>
</dbReference>
<evidence type="ECO:0008006" key="3">
    <source>
        <dbReference type="Google" id="ProtNLM"/>
    </source>
</evidence>
<dbReference type="InterPro" id="IPR028082">
    <property type="entry name" value="Peripla_BP_I"/>
</dbReference>
<evidence type="ECO:0000313" key="1">
    <source>
        <dbReference type="EMBL" id="MFD2462364.1"/>
    </source>
</evidence>
<evidence type="ECO:0000313" key="2">
    <source>
        <dbReference type="Proteomes" id="UP001597419"/>
    </source>
</evidence>
<reference evidence="2" key="1">
    <citation type="journal article" date="2019" name="Int. J. Syst. Evol. Microbiol.">
        <title>The Global Catalogue of Microorganisms (GCM) 10K type strain sequencing project: providing services to taxonomists for standard genome sequencing and annotation.</title>
        <authorList>
            <consortium name="The Broad Institute Genomics Platform"/>
            <consortium name="The Broad Institute Genome Sequencing Center for Infectious Disease"/>
            <person name="Wu L."/>
            <person name="Ma J."/>
        </authorList>
    </citation>
    <scope>NUCLEOTIDE SEQUENCE [LARGE SCALE GENOMIC DNA]</scope>
    <source>
        <strain evidence="2">CGMCC 4.7643</strain>
    </source>
</reference>
<keyword evidence="2" id="KW-1185">Reference proteome</keyword>
<accession>A0ABW5GNI9</accession>
<dbReference type="SUPFAM" id="SSF53822">
    <property type="entry name" value="Periplasmic binding protein-like I"/>
    <property type="match status" value="1"/>
</dbReference>
<name>A0ABW5GNI9_9PSEU</name>
<sequence length="939" mass="103888">MALTPTVRERDPLVFGGADRLVKLIGALYQRPRAGDRPRELDEVAVRWKPGYHDERSGRRGLPMVCLVRPDSAADVLPELSRWLAEAKPEPVRHAYLGLAGREGADADGPATQRSVKAVRELLWEARNALIRDPRARGSRLRFGLFTLVVWLMSQKIAEHDPNPDRTLLRRVQRLGIVERFRTTIQHVDDKLPGDKFWWRVPLAVLRGLTALSFRAAATGRVPLLSGPYRWFLRQPHLAPEMSGSFVRFARRLTDGEWQREAPEYVSRLLVNAFLEDLRRAYRIRPWQPWRRRRMTYPVLMLDAISPANGGYRLLRLINGVRNQVGLFDPLLVVSASDDVPPDAGRGDPERPRFDATTAAEGYRAWQNALRDDRRARRDTAWYLPIRIREGEPKEALDDARRRLASFDGYHLERRLARPPWWASRWTRIGVPVLVVVLAAAGLIVQRQTTLDSHCGTDSPSLVWTGTECVGMSDGAFDLFQPSDDTTAQVSRIIHEQNLRAEQLHRAHPERPYITIVDLEAVTSSTGTVEGVTAERESLEGFAVAQLRQLSAPAASDPIVRILHANAGRGMREGVRVAGMLRELAEQDRSIVAVAGLDLSSDPTQRAITALSNAGIPMVASTLSADGLADNNPMYFQVTPQNRREAEVAAAFAQRLPEAAPRQARVYYSDDDADIYSTNLRDDLMKSFAARGFAVEARALTPNGGIGGQPAHERYGERLVGNPAAAGRDTCSFPGVVFFAARGVPDFGEFAGGAGQCGTKAAVIGDDDVTRYVADKVSRQLNRALSFYTMSFATEPITAPQGLARDFYGTLNQLFPFEQTERGRSLDGHAAMAFDAAQVLITATAYLRETAASIPVTPGAVWREITAVHTSRPDARQTNKYIEGVTGTIDYGGDISRNVPENKPVAVLRVEGGEVSRTIQAFCGNAAGRTADPWCPVEK</sequence>
<dbReference type="RefSeq" id="WP_345400944.1">
    <property type="nucleotide sequence ID" value="NZ_BAABHG010000012.1"/>
</dbReference>
<organism evidence="1 2">
    <name type="scientific">Amycolatopsis samaneae</name>
    <dbReference type="NCBI Taxonomy" id="664691"/>
    <lineage>
        <taxon>Bacteria</taxon>
        <taxon>Bacillati</taxon>
        <taxon>Actinomycetota</taxon>
        <taxon>Actinomycetes</taxon>
        <taxon>Pseudonocardiales</taxon>
        <taxon>Pseudonocardiaceae</taxon>
        <taxon>Amycolatopsis</taxon>
    </lineage>
</organism>
<dbReference type="Proteomes" id="UP001597419">
    <property type="component" value="Unassembled WGS sequence"/>
</dbReference>
<proteinExistence type="predicted"/>
<dbReference type="Gene3D" id="3.40.50.2300">
    <property type="match status" value="2"/>
</dbReference>
<gene>
    <name evidence="1" type="ORF">ACFSYJ_27410</name>
</gene>
<protein>
    <recommendedName>
        <fullName evidence="3">ABC-type branched-chain amino acid transport system, substrate-binding protein</fullName>
    </recommendedName>
</protein>
<comment type="caution">
    <text evidence="1">The sequence shown here is derived from an EMBL/GenBank/DDBJ whole genome shotgun (WGS) entry which is preliminary data.</text>
</comment>